<name>A0A1E7MX55_KITAU</name>
<reference evidence="3" key="4">
    <citation type="submission" date="2016-08" db="EMBL/GenBank/DDBJ databases">
        <title>Sequencing, Assembly and Comparative Genomics of S. aureofaciens ATCC 10762.</title>
        <authorList>
            <person name="Gradnigo J.S."/>
            <person name="Johnson N."/>
            <person name="Somerville G.A."/>
        </authorList>
    </citation>
    <scope>NUCLEOTIDE SEQUENCE [LARGE SCALE GENOMIC DNA]</scope>
    <source>
        <strain evidence="3">ATCC 10762</strain>
    </source>
</reference>
<gene>
    <name evidence="2" type="ORF">GCM10010502_01940</name>
    <name evidence="3" type="ORF">HS99_0014205</name>
</gene>
<dbReference type="PANTHER" id="PTHR41252">
    <property type="entry name" value="BLR2505 PROTEIN"/>
    <property type="match status" value="1"/>
</dbReference>
<dbReference type="AlphaFoldDB" id="A0A1E7MX55"/>
<dbReference type="Pfam" id="PF12680">
    <property type="entry name" value="SnoaL_2"/>
    <property type="match status" value="1"/>
</dbReference>
<sequence length="134" mass="14442">MQQTDARTVVTEYVTRLAAGERDAAIALFAEDATWTYPGNLELSRTWHGKQEIFGDFLGQVGTLFAPDGLPTLTLTHVLADGPQAVAEWTAVGKAANGAAYENHCLGVFTVENGLITAVREYLDTHHVAQTLLA</sequence>
<dbReference type="GO" id="GO:0016787">
    <property type="term" value="F:hydrolase activity"/>
    <property type="evidence" value="ECO:0007669"/>
    <property type="project" value="UniProtKB-KW"/>
</dbReference>
<keyword evidence="4" id="KW-1185">Reference proteome</keyword>
<keyword evidence="3" id="KW-0378">Hydrolase</keyword>
<dbReference type="Proteomes" id="UP000037395">
    <property type="component" value="Unassembled WGS sequence"/>
</dbReference>
<dbReference type="KEGG" id="kau:B6264_23235"/>
<reference evidence="2" key="1">
    <citation type="journal article" date="2014" name="Int. J. Syst. Evol. Microbiol.">
        <title>Complete genome sequence of Corynebacterium casei LMG S-19264T (=DSM 44701T), isolated from a smear-ripened cheese.</title>
        <authorList>
            <consortium name="US DOE Joint Genome Institute (JGI-PGF)"/>
            <person name="Walter F."/>
            <person name="Albersmeier A."/>
            <person name="Kalinowski J."/>
            <person name="Ruckert C."/>
        </authorList>
    </citation>
    <scope>NUCLEOTIDE SEQUENCE</scope>
    <source>
        <strain evidence="2">JCM 4434</strain>
    </source>
</reference>
<dbReference type="CDD" id="cd00531">
    <property type="entry name" value="NTF2_like"/>
    <property type="match status" value="1"/>
</dbReference>
<dbReference type="Gene3D" id="3.10.450.50">
    <property type="match status" value="1"/>
</dbReference>
<evidence type="ECO:0000313" key="4">
    <source>
        <dbReference type="Proteomes" id="UP000037395"/>
    </source>
</evidence>
<reference evidence="4" key="3">
    <citation type="submission" date="2016-08" db="EMBL/GenBank/DDBJ databases">
        <title>Sequencing, assembly and comparative genomics of S. aureofaciens ATCC 10762.</title>
        <authorList>
            <person name="Gradnigo J.S."/>
            <person name="Johnson N."/>
            <person name="Somerville G.A."/>
        </authorList>
    </citation>
    <scope>NUCLEOTIDE SEQUENCE [LARGE SCALE GENOMIC DNA]</scope>
    <source>
        <strain evidence="4">ATCC 10762 / DSM 40127 / CCM 3239 / JCM 4008 / LMG 5968 / NBRC 12843 / NCIMB 8234 / A-377</strain>
    </source>
</reference>
<dbReference type="SUPFAM" id="SSF54427">
    <property type="entry name" value="NTF2-like"/>
    <property type="match status" value="1"/>
</dbReference>
<feature type="domain" description="SnoaL-like" evidence="1">
    <location>
        <begin position="10"/>
        <end position="118"/>
    </location>
</feature>
<evidence type="ECO:0000313" key="3">
    <source>
        <dbReference type="EMBL" id="OEV33022.1"/>
    </source>
</evidence>
<dbReference type="InterPro" id="IPR037401">
    <property type="entry name" value="SnoaL-like"/>
</dbReference>
<accession>A0A8H9LKS7</accession>
<accession>A0A1E7MX55</accession>
<dbReference type="PANTHER" id="PTHR41252:SF1">
    <property type="entry name" value="BLR2505 PROTEIN"/>
    <property type="match status" value="1"/>
</dbReference>
<dbReference type="GeneID" id="97483391"/>
<dbReference type="EMBL" id="BMUB01000001">
    <property type="protein sequence ID" value="GGU55388.1"/>
    <property type="molecule type" value="Genomic_DNA"/>
</dbReference>
<protein>
    <submittedName>
        <fullName evidence="3">Limonene-1,2-epoxide hydrolase</fullName>
    </submittedName>
</protein>
<organism evidence="3 4">
    <name type="scientific">Kitasatospora aureofaciens</name>
    <name type="common">Streptomyces aureofaciens</name>
    <dbReference type="NCBI Taxonomy" id="1894"/>
    <lineage>
        <taxon>Bacteria</taxon>
        <taxon>Bacillati</taxon>
        <taxon>Actinomycetota</taxon>
        <taxon>Actinomycetes</taxon>
        <taxon>Kitasatosporales</taxon>
        <taxon>Streptomycetaceae</taxon>
        <taxon>Kitasatospora</taxon>
    </lineage>
</organism>
<dbReference type="Proteomes" id="UP000610124">
    <property type="component" value="Unassembled WGS sequence"/>
</dbReference>
<dbReference type="InterPro" id="IPR032710">
    <property type="entry name" value="NTF2-like_dom_sf"/>
</dbReference>
<comment type="caution">
    <text evidence="3">The sequence shown here is derived from an EMBL/GenBank/DDBJ whole genome shotgun (WGS) entry which is preliminary data.</text>
</comment>
<proteinExistence type="predicted"/>
<dbReference type="OrthoDB" id="6657864at2"/>
<dbReference type="EMBL" id="JPRF03000076">
    <property type="protein sequence ID" value="OEV33022.1"/>
    <property type="molecule type" value="Genomic_DNA"/>
</dbReference>
<reference evidence="2" key="5">
    <citation type="submission" date="2020-09" db="EMBL/GenBank/DDBJ databases">
        <authorList>
            <person name="Sun Q."/>
            <person name="Ohkuma M."/>
        </authorList>
    </citation>
    <scope>NUCLEOTIDE SEQUENCE</scope>
    <source>
        <strain evidence="2">JCM 4434</strain>
    </source>
</reference>
<evidence type="ECO:0000259" key="1">
    <source>
        <dbReference type="Pfam" id="PF12680"/>
    </source>
</evidence>
<evidence type="ECO:0000313" key="2">
    <source>
        <dbReference type="EMBL" id="GGU55388.1"/>
    </source>
</evidence>
<dbReference type="RefSeq" id="WP_030279839.1">
    <property type="nucleotide sequence ID" value="NZ_BMUB01000001.1"/>
</dbReference>
<reference evidence="3 4" key="2">
    <citation type="submission" date="2014-07" db="EMBL/GenBank/DDBJ databases">
        <authorList>
            <person name="Zhang J.E."/>
            <person name="Yang H."/>
            <person name="Guo J."/>
            <person name="Deng Z."/>
            <person name="Luo H."/>
            <person name="Luo M."/>
            <person name="Zhao B."/>
        </authorList>
    </citation>
    <scope>NUCLEOTIDE SEQUENCE [LARGE SCALE GENOMIC DNA]</scope>
    <source>
        <strain evidence="3">ATCC 10762</strain>
        <strain evidence="4">ATCC 10762 / DSM 40127 / CCM 3239 / JCM 4008 / LMG 5968 / NBRC 12843 / NCIMB 8234 / A-377</strain>
    </source>
</reference>